<dbReference type="PANTHER" id="PTHR11533:SF174">
    <property type="entry name" value="PUROMYCIN-SENSITIVE AMINOPEPTIDASE-RELATED"/>
    <property type="match status" value="1"/>
</dbReference>
<evidence type="ECO:0000259" key="13">
    <source>
        <dbReference type="Pfam" id="PF17900"/>
    </source>
</evidence>
<comment type="caution">
    <text evidence="14">The sequence shown here is derived from an EMBL/GenBank/DDBJ whole genome shotgun (WGS) entry which is preliminary data.</text>
</comment>
<feature type="domain" description="Peptidase M1 membrane alanine aminopeptidase" evidence="11">
    <location>
        <begin position="271"/>
        <end position="487"/>
    </location>
</feature>
<protein>
    <recommendedName>
        <fullName evidence="9">Aminopeptidase</fullName>
        <ecNumber evidence="9">3.4.11.-</ecNumber>
    </recommendedName>
</protein>
<evidence type="ECO:0000259" key="11">
    <source>
        <dbReference type="Pfam" id="PF01433"/>
    </source>
</evidence>
<dbReference type="Gene3D" id="2.60.40.1910">
    <property type="match status" value="1"/>
</dbReference>
<comment type="catalytic activity">
    <reaction evidence="1">
        <text>Release of an N-terminal amino acid, Xaa-|-Yaa- from a peptide, amide or arylamide. Xaa is preferably Ala, but may be most amino acids including Pro (slow action). When a terminal hydrophobic residue is followed by a prolyl residue, the two may be released as an intact Xaa-Pro dipeptide.</text>
        <dbReference type="EC" id="3.4.11.2"/>
    </reaction>
</comment>
<proteinExistence type="inferred from homology"/>
<dbReference type="InterPro" id="IPR027268">
    <property type="entry name" value="Peptidase_M4/M1_CTD_sf"/>
</dbReference>
<dbReference type="Pfam" id="PF17900">
    <property type="entry name" value="Peptidase_M1_N"/>
    <property type="match status" value="1"/>
</dbReference>
<evidence type="ECO:0000256" key="3">
    <source>
        <dbReference type="ARBA" id="ARBA00022438"/>
    </source>
</evidence>
<keyword evidence="6 9" id="KW-0378">Hydrolase</keyword>
<keyword evidence="5 9" id="KW-0479">Metal-binding</keyword>
<keyword evidence="8 9" id="KW-0482">Metalloprotease</keyword>
<evidence type="ECO:0000256" key="9">
    <source>
        <dbReference type="RuleBase" id="RU364040"/>
    </source>
</evidence>
<dbReference type="PRINTS" id="PR00756">
    <property type="entry name" value="ALADIPTASE"/>
</dbReference>
<feature type="chain" id="PRO_5045460641" description="Aminopeptidase" evidence="10">
    <location>
        <begin position="38"/>
        <end position="888"/>
    </location>
</feature>
<dbReference type="Gene3D" id="1.10.390.10">
    <property type="entry name" value="Neutral Protease Domain 2"/>
    <property type="match status" value="1"/>
</dbReference>
<keyword evidence="3 9" id="KW-0031">Aminopeptidase</keyword>
<dbReference type="InterPro" id="IPR014782">
    <property type="entry name" value="Peptidase_M1_dom"/>
</dbReference>
<dbReference type="EC" id="3.4.11.-" evidence="9"/>
<evidence type="ECO:0000256" key="2">
    <source>
        <dbReference type="ARBA" id="ARBA00010136"/>
    </source>
</evidence>
<comment type="similarity">
    <text evidence="2 9">Belongs to the peptidase M1 family.</text>
</comment>
<dbReference type="Pfam" id="PF01433">
    <property type="entry name" value="Peptidase_M1"/>
    <property type="match status" value="1"/>
</dbReference>
<keyword evidence="4 9" id="KW-0645">Protease</keyword>
<evidence type="ECO:0000256" key="7">
    <source>
        <dbReference type="ARBA" id="ARBA00022833"/>
    </source>
</evidence>
<dbReference type="InterPro" id="IPR024571">
    <property type="entry name" value="ERAP1-like_C_dom"/>
</dbReference>
<reference evidence="14 15" key="1">
    <citation type="submission" date="2019-09" db="EMBL/GenBank/DDBJ databases">
        <title>Taxonomy of Antarctic Massilia spp.: description of Massilia rubra sp. nov., Massilia aquatica sp. nov., Massilia mucilaginosa sp. nov., Massilia frigida sp. nov. isolated from streams, lakes and regoliths.</title>
        <authorList>
            <person name="Holochova P."/>
            <person name="Sedlacek I."/>
            <person name="Kralova S."/>
            <person name="Maslanova I."/>
            <person name="Busse H.-J."/>
            <person name="Stankova E."/>
            <person name="Vrbovska V."/>
            <person name="Kovarovic V."/>
            <person name="Bartak M."/>
            <person name="Svec P."/>
            <person name="Pantucek R."/>
        </authorList>
    </citation>
    <scope>NUCLEOTIDE SEQUENCE [LARGE SCALE GENOMIC DNA]</scope>
    <source>
        <strain evidence="14 15">CCM 8692</strain>
    </source>
</reference>
<dbReference type="InterPro" id="IPR034016">
    <property type="entry name" value="M1_APN-typ"/>
</dbReference>
<dbReference type="Proteomes" id="UP000785613">
    <property type="component" value="Unassembled WGS sequence"/>
</dbReference>
<evidence type="ECO:0000256" key="6">
    <source>
        <dbReference type="ARBA" id="ARBA00022801"/>
    </source>
</evidence>
<dbReference type="SUPFAM" id="SSF55486">
    <property type="entry name" value="Metalloproteases ('zincins'), catalytic domain"/>
    <property type="match status" value="1"/>
</dbReference>
<comment type="cofactor">
    <cofactor evidence="9">
        <name>Zn(2+)</name>
        <dbReference type="ChEBI" id="CHEBI:29105"/>
    </cofactor>
    <text evidence="9">Binds 1 zinc ion per subunit.</text>
</comment>
<evidence type="ECO:0000313" key="14">
    <source>
        <dbReference type="EMBL" id="NHZ35505.1"/>
    </source>
</evidence>
<feature type="domain" description="ERAP1-like C-terminal" evidence="12">
    <location>
        <begin position="567"/>
        <end position="857"/>
    </location>
</feature>
<organism evidence="14 15">
    <name type="scientific">Massilia rubra</name>
    <dbReference type="NCBI Taxonomy" id="2607910"/>
    <lineage>
        <taxon>Bacteria</taxon>
        <taxon>Pseudomonadati</taxon>
        <taxon>Pseudomonadota</taxon>
        <taxon>Betaproteobacteria</taxon>
        <taxon>Burkholderiales</taxon>
        <taxon>Oxalobacteraceae</taxon>
        <taxon>Telluria group</taxon>
        <taxon>Massilia</taxon>
    </lineage>
</organism>
<accession>A0ABX0LT13</accession>
<evidence type="ECO:0000259" key="12">
    <source>
        <dbReference type="Pfam" id="PF11838"/>
    </source>
</evidence>
<dbReference type="InterPro" id="IPR042097">
    <property type="entry name" value="Aminopeptidase_N-like_N_sf"/>
</dbReference>
<dbReference type="Gene3D" id="1.25.50.20">
    <property type="match status" value="1"/>
</dbReference>
<dbReference type="PANTHER" id="PTHR11533">
    <property type="entry name" value="PROTEASE M1 ZINC METALLOPROTEASE"/>
    <property type="match status" value="1"/>
</dbReference>
<evidence type="ECO:0000256" key="1">
    <source>
        <dbReference type="ARBA" id="ARBA00000098"/>
    </source>
</evidence>
<evidence type="ECO:0000313" key="15">
    <source>
        <dbReference type="Proteomes" id="UP000785613"/>
    </source>
</evidence>
<dbReference type="Pfam" id="PF11838">
    <property type="entry name" value="ERAP1_C"/>
    <property type="match status" value="1"/>
</dbReference>
<dbReference type="EMBL" id="VUYU01000011">
    <property type="protein sequence ID" value="NHZ35505.1"/>
    <property type="molecule type" value="Genomic_DNA"/>
</dbReference>
<evidence type="ECO:0000256" key="5">
    <source>
        <dbReference type="ARBA" id="ARBA00022723"/>
    </source>
</evidence>
<dbReference type="InterPro" id="IPR045357">
    <property type="entry name" value="Aminopeptidase_N-like_N"/>
</dbReference>
<name>A0ABX0LT13_9BURK</name>
<dbReference type="SUPFAM" id="SSF63737">
    <property type="entry name" value="Leukotriene A4 hydrolase N-terminal domain"/>
    <property type="match status" value="1"/>
</dbReference>
<dbReference type="CDD" id="cd09601">
    <property type="entry name" value="M1_APN-Q_like"/>
    <property type="match status" value="1"/>
</dbReference>
<dbReference type="InterPro" id="IPR050344">
    <property type="entry name" value="Peptidase_M1_aminopeptidases"/>
</dbReference>
<evidence type="ECO:0000256" key="8">
    <source>
        <dbReference type="ARBA" id="ARBA00023049"/>
    </source>
</evidence>
<evidence type="ECO:0000256" key="4">
    <source>
        <dbReference type="ARBA" id="ARBA00022670"/>
    </source>
</evidence>
<sequence length="888" mass="97581">MRRPRRRHEKKTQMTLLKQRRFAAALALACTAFAAHAEAPYAFATTPGKLPKDIVPVQYAAHLIPDLAANTFLGSQTVEIEVLKTTSRIMLNAVDIEIDAASLSGKNIGALKLTPVVDKEQETLSFALAQPLAPGRYNLALKFHGLINREARGMFHMKYKAGSAARTMIATNMEPTDTRRLLPTWDEPAFRAAFKLTVDLPASFKAYSNTPLERQEKLDGGLQRFHFGVTPKMPSYLLVLVAGQLERVSAKQDGVEIGIVTTEGKLPSAAYALGATKDLLRYYNNYFGVPYPLAKLDQIAIPGGFNGAMENWGGIVYNESTLLVDPQKSPDSVRQTSFGINAHEVAHQWFGNLVTMGWWDNLWLNEGFASWMASKATDHFHPEWRVQLGALAERESVMNLDARKTTHPIQTPVLTEAQAADAFDAITYAKGQAFLRMLEAYLGEEPFRKGIRAYMAKHQYGNTTTADLWAALEKASGKPVEKLASDWTTQPGFPLLKVEQSCVDGKRKVTLSQEQFRLDEPALEKRLWNVPVQVGTVGGKASYALFSGASTTITQPSCDGTLVIDPASVGYFRVQYDQAGFDALAGQAAKLPDTTRLKLLGDTWSLVQADRLQLGSYIKLASAYADEPRLAVWNAMLENLATLDTLAEGEPERALVRRYITSLAAPRFARLGWDDKPGESTEERQLRALLAGALAKIGDPAVIAEGRARFARFLNDPASVSPSMIDFVMRVAGRYGDAATYDALASRVAQAQTDEERNRYARSMTLARDPVLARRTLNMALSPELPAQLTSTLVSAVARGEHVELAWAFATANRAALMKDQESVGQNRFFPSVVSSSSNPAHADMMEAYVKQNFGPDAQVEAQRVANGIRTRAAQKSRLLPQVRAALK</sequence>
<dbReference type="InterPro" id="IPR001930">
    <property type="entry name" value="Peptidase_M1"/>
</dbReference>
<keyword evidence="15" id="KW-1185">Reference proteome</keyword>
<keyword evidence="10" id="KW-0732">Signal</keyword>
<feature type="domain" description="Aminopeptidase N-like N-terminal" evidence="13">
    <location>
        <begin position="55"/>
        <end position="237"/>
    </location>
</feature>
<evidence type="ECO:0000256" key="10">
    <source>
        <dbReference type="SAM" id="SignalP"/>
    </source>
</evidence>
<dbReference type="Gene3D" id="2.60.40.1730">
    <property type="entry name" value="tricorn interacting facor f3 domain"/>
    <property type="match status" value="1"/>
</dbReference>
<gene>
    <name evidence="14" type="ORF">F0185_18225</name>
</gene>
<feature type="signal peptide" evidence="10">
    <location>
        <begin position="1"/>
        <end position="37"/>
    </location>
</feature>
<keyword evidence="7 9" id="KW-0862">Zinc</keyword>